<feature type="region of interest" description="Disordered" evidence="1">
    <location>
        <begin position="152"/>
        <end position="179"/>
    </location>
</feature>
<evidence type="ECO:0000256" key="1">
    <source>
        <dbReference type="SAM" id="MobiDB-lite"/>
    </source>
</evidence>
<protein>
    <submittedName>
        <fullName evidence="2">Uncharacterized protein</fullName>
    </submittedName>
</protein>
<dbReference type="AlphaFoldDB" id="A0AA39WSL3"/>
<dbReference type="EMBL" id="JAULSU010000004">
    <property type="protein sequence ID" value="KAK0620761.1"/>
    <property type="molecule type" value="Genomic_DNA"/>
</dbReference>
<comment type="caution">
    <text evidence="2">The sequence shown here is derived from an EMBL/GenBank/DDBJ whole genome shotgun (WGS) entry which is preliminary data.</text>
</comment>
<reference evidence="2" key="1">
    <citation type="submission" date="2023-06" db="EMBL/GenBank/DDBJ databases">
        <title>Genome-scale phylogeny and comparative genomics of the fungal order Sordariales.</title>
        <authorList>
            <consortium name="Lawrence Berkeley National Laboratory"/>
            <person name="Hensen N."/>
            <person name="Bonometti L."/>
            <person name="Westerberg I."/>
            <person name="Brannstrom I.O."/>
            <person name="Guillou S."/>
            <person name="Cros-Aarteil S."/>
            <person name="Calhoun S."/>
            <person name="Haridas S."/>
            <person name="Kuo A."/>
            <person name="Mondo S."/>
            <person name="Pangilinan J."/>
            <person name="Riley R."/>
            <person name="Labutti K."/>
            <person name="Andreopoulos B."/>
            <person name="Lipzen A."/>
            <person name="Chen C."/>
            <person name="Yanf M."/>
            <person name="Daum C."/>
            <person name="Ng V."/>
            <person name="Clum A."/>
            <person name="Steindorff A."/>
            <person name="Ohm R."/>
            <person name="Martin F."/>
            <person name="Silar P."/>
            <person name="Natvig D."/>
            <person name="Lalanne C."/>
            <person name="Gautier V."/>
            <person name="Ament-Velasquez S.L."/>
            <person name="Kruys A."/>
            <person name="Hutchinson M.I."/>
            <person name="Powell A.J."/>
            <person name="Barry K."/>
            <person name="Miller A.N."/>
            <person name="Grigoriev I.V."/>
            <person name="Debuchy R."/>
            <person name="Gladieux P."/>
            <person name="Thoren M.H."/>
            <person name="Johannesson H."/>
        </authorList>
    </citation>
    <scope>NUCLEOTIDE SEQUENCE</scope>
    <source>
        <strain evidence="2">CBS 606.72</strain>
    </source>
</reference>
<name>A0AA39WSL3_9PEZI</name>
<organism evidence="2 3">
    <name type="scientific">Immersiella caudata</name>
    <dbReference type="NCBI Taxonomy" id="314043"/>
    <lineage>
        <taxon>Eukaryota</taxon>
        <taxon>Fungi</taxon>
        <taxon>Dikarya</taxon>
        <taxon>Ascomycota</taxon>
        <taxon>Pezizomycotina</taxon>
        <taxon>Sordariomycetes</taxon>
        <taxon>Sordariomycetidae</taxon>
        <taxon>Sordariales</taxon>
        <taxon>Lasiosphaeriaceae</taxon>
        <taxon>Immersiella</taxon>
    </lineage>
</organism>
<gene>
    <name evidence="2" type="ORF">B0T14DRAFT_587347</name>
</gene>
<evidence type="ECO:0000313" key="2">
    <source>
        <dbReference type="EMBL" id="KAK0620761.1"/>
    </source>
</evidence>
<keyword evidence="3" id="KW-1185">Reference proteome</keyword>
<accession>A0AA39WSL3</accession>
<sequence length="225" mass="24109">MSNNVQNGLLEERARRVAQVCKEVVKTAKSCHSHANSPKAVLRLVTIRVSTAEAVFESLCSALQSATSNGDDDFRAIGGQEGALESCLKALTELESLLDSNWQATVGSGKCQKTNATAASNKQHVLSARIGELVREVTQQSDQVAIAITGAESRMPSSQSPTTNPLLDAQTGTSNSTVPDSKTLCYDCRRLTSYTSHTTNFTLQSENGRISTKVCLFGLSGNRIR</sequence>
<dbReference type="Proteomes" id="UP001175000">
    <property type="component" value="Unassembled WGS sequence"/>
</dbReference>
<feature type="compositionally biased region" description="Polar residues" evidence="1">
    <location>
        <begin position="155"/>
        <end position="179"/>
    </location>
</feature>
<proteinExistence type="predicted"/>
<evidence type="ECO:0000313" key="3">
    <source>
        <dbReference type="Proteomes" id="UP001175000"/>
    </source>
</evidence>